<accession>A0A7D5QC27</accession>
<organism evidence="3 4">
    <name type="scientific">Halorarum salinum</name>
    <dbReference type="NCBI Taxonomy" id="2743089"/>
    <lineage>
        <taxon>Archaea</taxon>
        <taxon>Methanobacteriati</taxon>
        <taxon>Methanobacteriota</taxon>
        <taxon>Stenosarchaea group</taxon>
        <taxon>Halobacteria</taxon>
        <taxon>Halobacteriales</taxon>
        <taxon>Haloferacaceae</taxon>
        <taxon>Halorarum</taxon>
    </lineage>
</organism>
<dbReference type="GeneID" id="56038095"/>
<name>A0A7D5QC27_9EURY</name>
<dbReference type="AlphaFoldDB" id="A0A7D5QC27"/>
<dbReference type="Proteomes" id="UP000509626">
    <property type="component" value="Chromosome"/>
</dbReference>
<dbReference type="PANTHER" id="PTHR35176:SF6">
    <property type="entry name" value="HEME OXYGENASE HI_0854-RELATED"/>
    <property type="match status" value="1"/>
</dbReference>
<dbReference type="OrthoDB" id="4669at2157"/>
<dbReference type="InterPro" id="IPR052019">
    <property type="entry name" value="F420H2_bilvrd_red/Heme_oxyg"/>
</dbReference>
<gene>
    <name evidence="3" type="ORF">HUG12_11510</name>
</gene>
<keyword evidence="4" id="KW-1185">Reference proteome</keyword>
<keyword evidence="1" id="KW-0560">Oxidoreductase</keyword>
<dbReference type="GO" id="GO:0005829">
    <property type="term" value="C:cytosol"/>
    <property type="evidence" value="ECO:0007669"/>
    <property type="project" value="TreeGrafter"/>
</dbReference>
<dbReference type="SUPFAM" id="SSF50475">
    <property type="entry name" value="FMN-binding split barrel"/>
    <property type="match status" value="1"/>
</dbReference>
<dbReference type="PANTHER" id="PTHR35176">
    <property type="entry name" value="HEME OXYGENASE HI_0854-RELATED"/>
    <property type="match status" value="1"/>
</dbReference>
<proteinExistence type="predicted"/>
<dbReference type="InterPro" id="IPR011576">
    <property type="entry name" value="Pyridox_Oxase_N"/>
</dbReference>
<dbReference type="GO" id="GO:0016627">
    <property type="term" value="F:oxidoreductase activity, acting on the CH-CH group of donors"/>
    <property type="evidence" value="ECO:0007669"/>
    <property type="project" value="TreeGrafter"/>
</dbReference>
<evidence type="ECO:0000313" key="3">
    <source>
        <dbReference type="EMBL" id="QLG62320.1"/>
    </source>
</evidence>
<dbReference type="Gene3D" id="2.30.110.10">
    <property type="entry name" value="Electron Transport, Fmn-binding Protein, Chain A"/>
    <property type="match status" value="1"/>
</dbReference>
<evidence type="ECO:0000313" key="4">
    <source>
        <dbReference type="Proteomes" id="UP000509626"/>
    </source>
</evidence>
<feature type="domain" description="Pyridoxamine 5'-phosphate oxidase N-terminal" evidence="2">
    <location>
        <begin position="13"/>
        <end position="107"/>
    </location>
</feature>
<sequence length="130" mass="14718">MSAGIPPDIEERLVDERLVAHLATCRDGRPHVAPLWFRYDDGVVEIMTTGRKLENVRNNPRVALSVQEDEGGLPRWTVTLRGTATIVEDEDAAREANRRLNRKYGVEEDAWSGNELVRIHVGSATHRTYE</sequence>
<dbReference type="GO" id="GO:0070967">
    <property type="term" value="F:coenzyme F420 binding"/>
    <property type="evidence" value="ECO:0007669"/>
    <property type="project" value="TreeGrafter"/>
</dbReference>
<evidence type="ECO:0000259" key="2">
    <source>
        <dbReference type="Pfam" id="PF01243"/>
    </source>
</evidence>
<evidence type="ECO:0000256" key="1">
    <source>
        <dbReference type="ARBA" id="ARBA00023002"/>
    </source>
</evidence>
<dbReference type="InterPro" id="IPR012349">
    <property type="entry name" value="Split_barrel_FMN-bd"/>
</dbReference>
<dbReference type="Pfam" id="PF01243">
    <property type="entry name" value="PNPOx_N"/>
    <property type="match status" value="1"/>
</dbReference>
<dbReference type="KEGG" id="halu:HUG12_11510"/>
<protein>
    <submittedName>
        <fullName evidence="3">Pyridoxamine 5'-phosphate oxidase family protein</fullName>
    </submittedName>
</protein>
<reference evidence="3 4" key="1">
    <citation type="submission" date="2020-06" db="EMBL/GenBank/DDBJ databases">
        <title>NJ-3-1, isolated from saline soil.</title>
        <authorList>
            <person name="Cui H.L."/>
            <person name="Shi X."/>
        </authorList>
    </citation>
    <scope>NUCLEOTIDE SEQUENCE [LARGE SCALE GENOMIC DNA]</scope>
    <source>
        <strain evidence="3 4">NJ-3-1</strain>
    </source>
</reference>
<dbReference type="RefSeq" id="WP_179268905.1">
    <property type="nucleotide sequence ID" value="NZ_CP058579.1"/>
</dbReference>
<dbReference type="EMBL" id="CP058579">
    <property type="protein sequence ID" value="QLG62320.1"/>
    <property type="molecule type" value="Genomic_DNA"/>
</dbReference>